<dbReference type="InterPro" id="IPR002838">
    <property type="entry name" value="AIM24"/>
</dbReference>
<dbReference type="Gene3D" id="3.60.160.10">
    <property type="entry name" value="Mitochondrial biogenesis AIM24"/>
    <property type="match status" value="1"/>
</dbReference>
<evidence type="ECO:0000256" key="1">
    <source>
        <dbReference type="SAM" id="Phobius"/>
    </source>
</evidence>
<comment type="caution">
    <text evidence="2">The sequence shown here is derived from an EMBL/GenBank/DDBJ whole genome shotgun (WGS) entry which is preliminary data.</text>
</comment>
<keyword evidence="3" id="KW-1185">Reference proteome</keyword>
<proteinExistence type="predicted"/>
<protein>
    <submittedName>
        <fullName evidence="2">Uncharacterized protein</fullName>
    </submittedName>
</protein>
<accession>A0A0K9Q4A8</accession>
<dbReference type="PANTHER" id="PTHR43657">
    <property type="entry name" value="TRYPTOPHAN RNA-BINDING ATTENUATOR PROTEIN-LIKE PROTEIN"/>
    <property type="match status" value="1"/>
</dbReference>
<dbReference type="PANTHER" id="PTHR43657:SF1">
    <property type="entry name" value="ALTERED INHERITANCE OF MITOCHONDRIA PROTEIN 24, MITOCHONDRIAL"/>
    <property type="match status" value="1"/>
</dbReference>
<keyword evidence="1" id="KW-1133">Transmembrane helix</keyword>
<dbReference type="STRING" id="29655.A0A0K9Q4A8"/>
<organism evidence="2 3">
    <name type="scientific">Zostera marina</name>
    <name type="common">Eelgrass</name>
    <dbReference type="NCBI Taxonomy" id="29655"/>
    <lineage>
        <taxon>Eukaryota</taxon>
        <taxon>Viridiplantae</taxon>
        <taxon>Streptophyta</taxon>
        <taxon>Embryophyta</taxon>
        <taxon>Tracheophyta</taxon>
        <taxon>Spermatophyta</taxon>
        <taxon>Magnoliopsida</taxon>
        <taxon>Liliopsida</taxon>
        <taxon>Zosteraceae</taxon>
        <taxon>Zostera</taxon>
    </lineage>
</organism>
<keyword evidence="1" id="KW-0472">Membrane</keyword>
<dbReference type="GO" id="GO:0000836">
    <property type="term" value="C:Hrd1p ubiquitin ligase complex"/>
    <property type="evidence" value="ECO:0000318"/>
    <property type="project" value="GO_Central"/>
</dbReference>
<dbReference type="AlphaFoldDB" id="A0A0K9Q4A8"/>
<keyword evidence="1" id="KW-0812">Transmembrane</keyword>
<dbReference type="InterPro" id="IPR016031">
    <property type="entry name" value="Trp_RNA-bd_attenuator-like_dom"/>
</dbReference>
<dbReference type="GO" id="GO:0030968">
    <property type="term" value="P:endoplasmic reticulum unfolded protein response"/>
    <property type="evidence" value="ECO:0000318"/>
    <property type="project" value="GO_Central"/>
</dbReference>
<evidence type="ECO:0000313" key="2">
    <source>
        <dbReference type="EMBL" id="KMZ75357.1"/>
    </source>
</evidence>
<dbReference type="OMA" id="CILAMTN"/>
<dbReference type="SUPFAM" id="SSF51219">
    <property type="entry name" value="TRAP-like"/>
    <property type="match status" value="1"/>
</dbReference>
<dbReference type="Pfam" id="PF01987">
    <property type="entry name" value="AIM24"/>
    <property type="match status" value="1"/>
</dbReference>
<dbReference type="EMBL" id="LFYR01000182">
    <property type="protein sequence ID" value="KMZ75357.1"/>
    <property type="molecule type" value="Genomic_DNA"/>
</dbReference>
<name>A0A0K9Q4A8_ZOSMR</name>
<dbReference type="Proteomes" id="UP000036987">
    <property type="component" value="Unassembled WGS sequence"/>
</dbReference>
<sequence length="281" mass="30809">MAAPIYSTPFQPYVYQSPQESVTPFQILGGEAQIVQIMLKSQEKITAKPNSMCYMSESIKIGSVYPPQHEGGVWQWFFGKNATKIILSNSGQDDGFVGIAAPSLARILPIDLANLGGEILCQSDAFLCSINDVTVRNSSQHRAQNIPDAEAVLRQRLVGQGLAFLVGGGSVVQKILVPDEILVVDVACILAMTNTIDFKLKIPNSARRVVSGGNKQPKAFLRGPGIVFIQSLPFHQFSKSIARAVTSPNMKEPPRFLFQIIGIFFFFLYVMIVISLIFTDL</sequence>
<evidence type="ECO:0000313" key="3">
    <source>
        <dbReference type="Proteomes" id="UP000036987"/>
    </source>
</evidence>
<gene>
    <name evidence="2" type="ORF">ZOSMA_116G00840</name>
</gene>
<feature type="transmembrane region" description="Helical" evidence="1">
    <location>
        <begin position="256"/>
        <end position="278"/>
    </location>
</feature>
<dbReference type="OrthoDB" id="1705416at2759"/>
<reference evidence="3" key="1">
    <citation type="journal article" date="2016" name="Nature">
        <title>The genome of the seagrass Zostera marina reveals angiosperm adaptation to the sea.</title>
        <authorList>
            <person name="Olsen J.L."/>
            <person name="Rouze P."/>
            <person name="Verhelst B."/>
            <person name="Lin Y.-C."/>
            <person name="Bayer T."/>
            <person name="Collen J."/>
            <person name="Dattolo E."/>
            <person name="De Paoli E."/>
            <person name="Dittami S."/>
            <person name="Maumus F."/>
            <person name="Michel G."/>
            <person name="Kersting A."/>
            <person name="Lauritano C."/>
            <person name="Lohaus R."/>
            <person name="Toepel M."/>
            <person name="Tonon T."/>
            <person name="Vanneste K."/>
            <person name="Amirebrahimi M."/>
            <person name="Brakel J."/>
            <person name="Bostroem C."/>
            <person name="Chovatia M."/>
            <person name="Grimwood J."/>
            <person name="Jenkins J.W."/>
            <person name="Jueterbock A."/>
            <person name="Mraz A."/>
            <person name="Stam W.T."/>
            <person name="Tice H."/>
            <person name="Bornberg-Bauer E."/>
            <person name="Green P.J."/>
            <person name="Pearson G.A."/>
            <person name="Procaccini G."/>
            <person name="Duarte C.M."/>
            <person name="Schmutz J."/>
            <person name="Reusch T.B.H."/>
            <person name="Van de Peer Y."/>
        </authorList>
    </citation>
    <scope>NUCLEOTIDE SEQUENCE [LARGE SCALE GENOMIC DNA]</scope>
    <source>
        <strain evidence="3">cv. Finnish</strain>
    </source>
</reference>
<dbReference type="GO" id="GO:1904292">
    <property type="term" value="P:regulation of ERAD pathway"/>
    <property type="evidence" value="ECO:0000318"/>
    <property type="project" value="GO_Central"/>
</dbReference>
<dbReference type="InterPro" id="IPR036983">
    <property type="entry name" value="AIM24_sf"/>
</dbReference>